<accession>A0A0R3KGI7</accession>
<feature type="transmembrane region" description="Helical" evidence="1">
    <location>
        <begin position="91"/>
        <end position="108"/>
    </location>
</feature>
<dbReference type="InterPro" id="IPR051533">
    <property type="entry name" value="WaaL-like"/>
</dbReference>
<dbReference type="AlphaFoldDB" id="A0A0R3KGI7"/>
<dbReference type="OrthoDB" id="7595044at2"/>
<reference evidence="2 3" key="1">
    <citation type="submission" date="2014-03" db="EMBL/GenBank/DDBJ databases">
        <title>Bradyrhizobium valentinum sp. nov., isolated from effective nodules of Lupinus mariae-josephae, a lupine endemic of basic-lime soils in Eastern Spain.</title>
        <authorList>
            <person name="Duran D."/>
            <person name="Rey L."/>
            <person name="Navarro A."/>
            <person name="Busquets A."/>
            <person name="Imperial J."/>
            <person name="Ruiz-Argueso T."/>
        </authorList>
    </citation>
    <scope>NUCLEOTIDE SEQUENCE [LARGE SCALE GENOMIC DNA]</scope>
    <source>
        <strain evidence="2 3">PAC68</strain>
    </source>
</reference>
<feature type="transmembrane region" description="Helical" evidence="1">
    <location>
        <begin position="128"/>
        <end position="145"/>
    </location>
</feature>
<dbReference type="PANTHER" id="PTHR37422:SF13">
    <property type="entry name" value="LIPOPOLYSACCHARIDE BIOSYNTHESIS PROTEIN PA4999-RELATED"/>
    <property type="match status" value="1"/>
</dbReference>
<feature type="transmembrane region" description="Helical" evidence="1">
    <location>
        <begin position="6"/>
        <end position="27"/>
    </location>
</feature>
<feature type="transmembrane region" description="Helical" evidence="1">
    <location>
        <begin position="369"/>
        <end position="398"/>
    </location>
</feature>
<feature type="transmembrane region" description="Helical" evidence="1">
    <location>
        <begin position="157"/>
        <end position="177"/>
    </location>
</feature>
<keyword evidence="1" id="KW-0812">Transmembrane</keyword>
<evidence type="ECO:0000313" key="3">
    <source>
        <dbReference type="Proteomes" id="UP000050863"/>
    </source>
</evidence>
<protein>
    <recommendedName>
        <fullName evidence="4">O-antigen polymerase</fullName>
    </recommendedName>
</protein>
<keyword evidence="1" id="KW-0472">Membrane</keyword>
<keyword evidence="3" id="KW-1185">Reference proteome</keyword>
<dbReference type="RefSeq" id="WP_057840201.1">
    <property type="nucleotide sequence ID" value="NZ_LLXZ01000215.1"/>
</dbReference>
<feature type="transmembrane region" description="Helical" evidence="1">
    <location>
        <begin position="214"/>
        <end position="234"/>
    </location>
</feature>
<feature type="transmembrane region" description="Helical" evidence="1">
    <location>
        <begin position="63"/>
        <end position="79"/>
    </location>
</feature>
<feature type="transmembrane region" description="Helical" evidence="1">
    <location>
        <begin position="34"/>
        <end position="57"/>
    </location>
</feature>
<dbReference type="Proteomes" id="UP000050863">
    <property type="component" value="Unassembled WGS sequence"/>
</dbReference>
<feature type="transmembrane region" description="Helical" evidence="1">
    <location>
        <begin position="183"/>
        <end position="202"/>
    </location>
</feature>
<feature type="transmembrane region" description="Helical" evidence="1">
    <location>
        <begin position="246"/>
        <end position="268"/>
    </location>
</feature>
<proteinExistence type="predicted"/>
<keyword evidence="1" id="KW-1133">Transmembrane helix</keyword>
<feature type="transmembrane region" description="Helical" evidence="1">
    <location>
        <begin position="434"/>
        <end position="452"/>
    </location>
</feature>
<evidence type="ECO:0000256" key="1">
    <source>
        <dbReference type="SAM" id="Phobius"/>
    </source>
</evidence>
<comment type="caution">
    <text evidence="2">The sequence shown here is derived from an EMBL/GenBank/DDBJ whole genome shotgun (WGS) entry which is preliminary data.</text>
</comment>
<name>A0A0R3KGI7_9BRAD</name>
<dbReference type="STRING" id="280332.CQ12_04150"/>
<dbReference type="PANTHER" id="PTHR37422">
    <property type="entry name" value="TEICHURONIC ACID BIOSYNTHESIS PROTEIN TUAE"/>
    <property type="match status" value="1"/>
</dbReference>
<feature type="transmembrane region" description="Helical" evidence="1">
    <location>
        <begin position="410"/>
        <end position="428"/>
    </location>
</feature>
<evidence type="ECO:0008006" key="4">
    <source>
        <dbReference type="Google" id="ProtNLM"/>
    </source>
</evidence>
<sequence length="478" mass="52167">MIEPAAATWIAIIVVLAWPMVAFALYSTKPPAEATLWTILGGLLLLPATFAMKIPMIPALDKTSVPSLCAFVAYLFFVSRSSRTSSRFGSAELFAGLYVLGPVLTSVFNNDVIFVGTRILPGVGLYDGVSALLSQLIILIPFFIGRRLLQRSSDTEAILKVLAIAGLLYSIPMLIEIRMSPQLSNWIYGFFPSTGMAAEARYGGFRPVVFMANGLAAAFFMATSFLAATALWRARTAVTPVPPAAVSGYLAIVIVLCKSAGALTYTVLGGLLVRLVTPRVQLRIGALLVGVGLLYPVLRVTDLFPDHAVLEVSSLFSQERAESLRFRFDQENHLLDRAMQRPLLGWGRYGRSRVYDDDSGTDTSFTDGAWIITLGQFGLLGFLAQFSLLALPVFRALSAYKNAESEKDRIYLAALVTIIALTFVEQLPNSSISSWSWLLVGALLGRTEYLKANARRGRRFRDTTGVADARLRLLSDGR</sequence>
<gene>
    <name evidence="2" type="ORF">CQ12_04150</name>
</gene>
<organism evidence="2 3">
    <name type="scientific">Bradyrhizobium jicamae</name>
    <dbReference type="NCBI Taxonomy" id="280332"/>
    <lineage>
        <taxon>Bacteria</taxon>
        <taxon>Pseudomonadati</taxon>
        <taxon>Pseudomonadota</taxon>
        <taxon>Alphaproteobacteria</taxon>
        <taxon>Hyphomicrobiales</taxon>
        <taxon>Nitrobacteraceae</taxon>
        <taxon>Bradyrhizobium</taxon>
    </lineage>
</organism>
<dbReference type="EMBL" id="LLXZ01000215">
    <property type="protein sequence ID" value="KRQ94729.1"/>
    <property type="molecule type" value="Genomic_DNA"/>
</dbReference>
<evidence type="ECO:0000313" key="2">
    <source>
        <dbReference type="EMBL" id="KRQ94729.1"/>
    </source>
</evidence>
<feature type="transmembrane region" description="Helical" evidence="1">
    <location>
        <begin position="280"/>
        <end position="298"/>
    </location>
</feature>